<proteinExistence type="predicted"/>
<dbReference type="InterPro" id="IPR011990">
    <property type="entry name" value="TPR-like_helical_dom_sf"/>
</dbReference>
<sequence length="259" mass="29945">MLLSVLAAFFFTFFTIIFFLLFYCRIRQEKISFFSIDHTQHCESKADFKRCTFDEESIRKLYKYPKSFCALIVLSLLFIFFVTWGVYSLTGSPRVKSYFFSELMERDPNTLNEYERLIRLEVLFFRMPHDGKIADALAVGYLEAGRFQDAVNTYLYALHLNGETAPRLVGYGLALVNYEGGVITQEAQDVFQKAVNLAPKDFYPHLLLASAFYQAGRSSQAVQLLQNFLNTTPKNIKGRSRIEEMIIQLRSVSDEQDLD</sequence>
<accession>A0ABT0P7D6</accession>
<gene>
    <name evidence="3" type="ORF">M4Z11_01955</name>
</gene>
<keyword evidence="2" id="KW-0812">Transmembrane</keyword>
<keyword evidence="4" id="KW-1185">Reference proteome</keyword>
<evidence type="ECO:0000313" key="4">
    <source>
        <dbReference type="Proteomes" id="UP001523003"/>
    </source>
</evidence>
<feature type="transmembrane region" description="Helical" evidence="2">
    <location>
        <begin position="6"/>
        <end position="24"/>
    </location>
</feature>
<evidence type="ECO:0000256" key="2">
    <source>
        <dbReference type="SAM" id="Phobius"/>
    </source>
</evidence>
<dbReference type="SUPFAM" id="SSF48452">
    <property type="entry name" value="TPR-like"/>
    <property type="match status" value="1"/>
</dbReference>
<dbReference type="PANTHER" id="PTHR47870:SF1">
    <property type="entry name" value="CYTOCHROME C-TYPE BIOGENESIS PROTEIN CCMH"/>
    <property type="match status" value="1"/>
</dbReference>
<comment type="caution">
    <text evidence="3">The sequence shown here is derived from an EMBL/GenBank/DDBJ whole genome shotgun (WGS) entry which is preliminary data.</text>
</comment>
<organism evidence="3 4">
    <name type="scientific">Bartonella bilalgolemii</name>
    <dbReference type="NCBI Taxonomy" id="2942911"/>
    <lineage>
        <taxon>Bacteria</taxon>
        <taxon>Pseudomonadati</taxon>
        <taxon>Pseudomonadota</taxon>
        <taxon>Alphaproteobacteria</taxon>
        <taxon>Hyphomicrobiales</taxon>
        <taxon>Bartonellaceae</taxon>
        <taxon>Bartonella</taxon>
    </lineage>
</organism>
<feature type="transmembrane region" description="Helical" evidence="2">
    <location>
        <begin position="68"/>
        <end position="87"/>
    </location>
</feature>
<dbReference type="Proteomes" id="UP001523003">
    <property type="component" value="Unassembled WGS sequence"/>
</dbReference>
<protein>
    <submittedName>
        <fullName evidence="3">Tetratricopeptide repeat protein</fullName>
    </submittedName>
</protein>
<evidence type="ECO:0000313" key="3">
    <source>
        <dbReference type="EMBL" id="MCL6229381.1"/>
    </source>
</evidence>
<keyword evidence="1" id="KW-0201">Cytochrome c-type biogenesis</keyword>
<keyword evidence="2" id="KW-0472">Membrane</keyword>
<dbReference type="InterPro" id="IPR051263">
    <property type="entry name" value="C-type_cytochrome_biogenesis"/>
</dbReference>
<dbReference type="RefSeq" id="WP_249675472.1">
    <property type="nucleotide sequence ID" value="NZ_JAMCOF010000002.1"/>
</dbReference>
<name>A0ABT0P7D6_9HYPH</name>
<dbReference type="EMBL" id="JAMCOF010000002">
    <property type="protein sequence ID" value="MCL6229381.1"/>
    <property type="molecule type" value="Genomic_DNA"/>
</dbReference>
<evidence type="ECO:0000256" key="1">
    <source>
        <dbReference type="ARBA" id="ARBA00022748"/>
    </source>
</evidence>
<dbReference type="Gene3D" id="1.25.40.10">
    <property type="entry name" value="Tetratricopeptide repeat domain"/>
    <property type="match status" value="1"/>
</dbReference>
<dbReference type="PANTHER" id="PTHR47870">
    <property type="entry name" value="CYTOCHROME C-TYPE BIOGENESIS PROTEIN CCMH"/>
    <property type="match status" value="1"/>
</dbReference>
<reference evidence="3 4" key="1">
    <citation type="submission" date="2022-05" db="EMBL/GenBank/DDBJ databases">
        <title>Description of the Bartonella bilalgolemii sp. nov. Isolated from Apodemus uralensis (Pallas 1811).</title>
        <authorList>
            <person name="Zgheib R."/>
            <person name="Celebi B."/>
        </authorList>
    </citation>
    <scope>NUCLEOTIDE SEQUENCE [LARGE SCALE GENOMIC DNA]</scope>
    <source>
        <strain evidence="3 4">G70</strain>
    </source>
</reference>
<keyword evidence="2" id="KW-1133">Transmembrane helix</keyword>